<name>A0A8J3IPB1_9CHLR</name>
<organism evidence="2 3">
    <name type="scientific">Reticulibacter mediterranei</name>
    <dbReference type="NCBI Taxonomy" id="2778369"/>
    <lineage>
        <taxon>Bacteria</taxon>
        <taxon>Bacillati</taxon>
        <taxon>Chloroflexota</taxon>
        <taxon>Ktedonobacteria</taxon>
        <taxon>Ktedonobacterales</taxon>
        <taxon>Reticulibacteraceae</taxon>
        <taxon>Reticulibacter</taxon>
    </lineage>
</organism>
<evidence type="ECO:0000313" key="3">
    <source>
        <dbReference type="Proteomes" id="UP000597444"/>
    </source>
</evidence>
<feature type="compositionally biased region" description="Basic and acidic residues" evidence="1">
    <location>
        <begin position="80"/>
        <end position="97"/>
    </location>
</feature>
<evidence type="ECO:0000313" key="2">
    <source>
        <dbReference type="EMBL" id="GHO96005.1"/>
    </source>
</evidence>
<dbReference type="AlphaFoldDB" id="A0A8J3IPB1"/>
<accession>A0A8J3IPB1</accession>
<feature type="region of interest" description="Disordered" evidence="1">
    <location>
        <begin position="79"/>
        <end position="98"/>
    </location>
</feature>
<dbReference type="RefSeq" id="WP_220206655.1">
    <property type="nucleotide sequence ID" value="NZ_BNJK01000001.1"/>
</dbReference>
<sequence length="171" mass="19752">MQTNNFASLLQHLNLSQQSGTLIVSRQGEAWQARLHLRNGKWLDCSLLSGRNGRMLLDGEQVVYWLSQKGTLEWQLVDQQSHDRSNQEQDNQQEHFVKPPASVKSNVRLIPRRLTPTLSQKHAREVRHIFHLIDGKRSLEDVARLLHKPYEEVVRIAQMLVAEGIVTINHD</sequence>
<gene>
    <name evidence="2" type="ORF">KSF_060530</name>
</gene>
<evidence type="ECO:0008006" key="4">
    <source>
        <dbReference type="Google" id="ProtNLM"/>
    </source>
</evidence>
<dbReference type="Proteomes" id="UP000597444">
    <property type="component" value="Unassembled WGS sequence"/>
</dbReference>
<keyword evidence="3" id="KW-1185">Reference proteome</keyword>
<comment type="caution">
    <text evidence="2">The sequence shown here is derived from an EMBL/GenBank/DDBJ whole genome shotgun (WGS) entry which is preliminary data.</text>
</comment>
<evidence type="ECO:0000256" key="1">
    <source>
        <dbReference type="SAM" id="MobiDB-lite"/>
    </source>
</evidence>
<proteinExistence type="predicted"/>
<dbReference type="EMBL" id="BNJK01000001">
    <property type="protein sequence ID" value="GHO96005.1"/>
    <property type="molecule type" value="Genomic_DNA"/>
</dbReference>
<protein>
    <recommendedName>
        <fullName evidence="4">DUF4388 domain-containing protein</fullName>
    </recommendedName>
</protein>
<reference evidence="2" key="1">
    <citation type="submission" date="2020-10" db="EMBL/GenBank/DDBJ databases">
        <title>Taxonomic study of unclassified bacteria belonging to the class Ktedonobacteria.</title>
        <authorList>
            <person name="Yabe S."/>
            <person name="Wang C.M."/>
            <person name="Zheng Y."/>
            <person name="Sakai Y."/>
            <person name="Cavaletti L."/>
            <person name="Monciardini P."/>
            <person name="Donadio S."/>
        </authorList>
    </citation>
    <scope>NUCLEOTIDE SEQUENCE</scope>
    <source>
        <strain evidence="2">ID150040</strain>
    </source>
</reference>